<evidence type="ECO:0000313" key="1">
    <source>
        <dbReference type="EMBL" id="OBU11518.1"/>
    </source>
</evidence>
<gene>
    <name evidence="1" type="ORF">AYY17_02005</name>
</gene>
<dbReference type="RefSeq" id="WP_067420854.1">
    <property type="nucleotide sequence ID" value="NZ_LZEX01000001.1"/>
</dbReference>
<sequence>MNDKDKEMTIDEIIEFLKDKNVPEFLLNKEGIEANMPLTQEEITEFAEYMVGNKRNIIANRYLTSCMERFGPGINETFAFRHKDIVMDLSERVIERILINEIEQVILDESEDGVFALWRLYTGNELKEKEEGSTWMRDFIDSVLIDAAHRLTAARANQTIH</sequence>
<proteinExistence type="predicted"/>
<name>A0A1B8HQ88_9GAMM</name>
<dbReference type="Proteomes" id="UP000092247">
    <property type="component" value="Unassembled WGS sequence"/>
</dbReference>
<dbReference type="AlphaFoldDB" id="A0A1B8HQ88"/>
<comment type="caution">
    <text evidence="1">The sequence shown here is derived from an EMBL/GenBank/DDBJ whole genome shotgun (WGS) entry which is preliminary data.</text>
</comment>
<reference evidence="1 2" key="1">
    <citation type="submission" date="2016-06" db="EMBL/GenBank/DDBJ databases">
        <authorList>
            <person name="Kjaerup R.B."/>
            <person name="Dalgaard T.S."/>
            <person name="Juul-Madsen H.R."/>
        </authorList>
    </citation>
    <scope>NUCLEOTIDE SEQUENCE [LARGE SCALE GENOMIC DNA]</scope>
    <source>
        <strain evidence="1 2">GCSL-Mp3</strain>
    </source>
</reference>
<organism evidence="1 2">
    <name type="scientific">Morganella psychrotolerans</name>
    <dbReference type="NCBI Taxonomy" id="368603"/>
    <lineage>
        <taxon>Bacteria</taxon>
        <taxon>Pseudomonadati</taxon>
        <taxon>Pseudomonadota</taxon>
        <taxon>Gammaproteobacteria</taxon>
        <taxon>Enterobacterales</taxon>
        <taxon>Morganellaceae</taxon>
        <taxon>Morganella</taxon>
    </lineage>
</organism>
<dbReference type="EMBL" id="LZEX01000001">
    <property type="protein sequence ID" value="OBU11518.1"/>
    <property type="molecule type" value="Genomic_DNA"/>
</dbReference>
<evidence type="ECO:0000313" key="2">
    <source>
        <dbReference type="Proteomes" id="UP000092247"/>
    </source>
</evidence>
<accession>A0A1B8HQ88</accession>
<protein>
    <submittedName>
        <fullName evidence="1">Uncharacterized protein</fullName>
    </submittedName>
</protein>